<name>A0A840Y3D4_9PROT</name>
<dbReference type="Proteomes" id="UP000562254">
    <property type="component" value="Unassembled WGS sequence"/>
</dbReference>
<organism evidence="1 2">
    <name type="scientific">Neoroseomonas alkaliterrae</name>
    <dbReference type="NCBI Taxonomy" id="1452450"/>
    <lineage>
        <taxon>Bacteria</taxon>
        <taxon>Pseudomonadati</taxon>
        <taxon>Pseudomonadota</taxon>
        <taxon>Alphaproteobacteria</taxon>
        <taxon>Acetobacterales</taxon>
        <taxon>Acetobacteraceae</taxon>
        <taxon>Neoroseomonas</taxon>
    </lineage>
</organism>
<dbReference type="AlphaFoldDB" id="A0A840Y3D4"/>
<gene>
    <name evidence="1" type="ORF">FHS88_002646</name>
</gene>
<evidence type="ECO:0000313" key="1">
    <source>
        <dbReference type="EMBL" id="MBB5690511.1"/>
    </source>
</evidence>
<proteinExistence type="predicted"/>
<dbReference type="EMBL" id="JACIJE010000007">
    <property type="protein sequence ID" value="MBB5690511.1"/>
    <property type="molecule type" value="Genomic_DNA"/>
</dbReference>
<comment type="caution">
    <text evidence="1">The sequence shown here is derived from an EMBL/GenBank/DDBJ whole genome shotgun (WGS) entry which is preliminary data.</text>
</comment>
<sequence length="118" mass="12085">MEGDPRIPVSILPGPEALAGWLGTGGPAALLTDGAHPGTGFAAAERFAPRPLHRFGCACCSGRPAAALALGRLFQARARDPGLWFTRVAVLAASPAARQEVAAALEADAVTRARFRAG</sequence>
<reference evidence="1 2" key="1">
    <citation type="submission" date="2020-08" db="EMBL/GenBank/DDBJ databases">
        <title>Genomic Encyclopedia of Type Strains, Phase IV (KMG-IV): sequencing the most valuable type-strain genomes for metagenomic binning, comparative biology and taxonomic classification.</title>
        <authorList>
            <person name="Goeker M."/>
        </authorList>
    </citation>
    <scope>NUCLEOTIDE SEQUENCE [LARGE SCALE GENOMIC DNA]</scope>
    <source>
        <strain evidence="1 2">DSM 25895</strain>
    </source>
</reference>
<evidence type="ECO:0000313" key="2">
    <source>
        <dbReference type="Proteomes" id="UP000562254"/>
    </source>
</evidence>
<protein>
    <submittedName>
        <fullName evidence="1">Uncharacterized protein</fullName>
    </submittedName>
</protein>
<keyword evidence="2" id="KW-1185">Reference proteome</keyword>
<dbReference type="RefSeq" id="WP_184485376.1">
    <property type="nucleotide sequence ID" value="NZ_JACIJE010000007.1"/>
</dbReference>
<accession>A0A840Y3D4</accession>